<dbReference type="EMBL" id="OBMM01000002">
    <property type="protein sequence ID" value="SOC17287.1"/>
    <property type="molecule type" value="Genomic_DNA"/>
</dbReference>
<gene>
    <name evidence="1" type="ORF">SAMN05428964_102479</name>
</gene>
<dbReference type="Proteomes" id="UP000219068">
    <property type="component" value="Unassembled WGS sequence"/>
</dbReference>
<accession>A0A285T7L5</accession>
<proteinExistence type="predicted"/>
<evidence type="ECO:0000313" key="1">
    <source>
        <dbReference type="EMBL" id="SOC17287.1"/>
    </source>
</evidence>
<evidence type="ECO:0000313" key="2">
    <source>
        <dbReference type="Proteomes" id="UP000219068"/>
    </source>
</evidence>
<organism evidence="1 2">
    <name type="scientific">Thalassospira xiamenensis</name>
    <dbReference type="NCBI Taxonomy" id="220697"/>
    <lineage>
        <taxon>Bacteria</taxon>
        <taxon>Pseudomonadati</taxon>
        <taxon>Pseudomonadota</taxon>
        <taxon>Alphaproteobacteria</taxon>
        <taxon>Rhodospirillales</taxon>
        <taxon>Thalassospiraceae</taxon>
        <taxon>Thalassospira</taxon>
    </lineage>
</organism>
<protein>
    <submittedName>
        <fullName evidence="1">Uncharacterized protein</fullName>
    </submittedName>
</protein>
<dbReference type="AlphaFoldDB" id="A0A285T7L5"/>
<sequence length="70" mass="7939">MLRQVLDTRRRTSLQIFGRELSRRTGFGQAACPKMTEITCNIRTQTVLPRFSVVLSSEKLVAPQSWAVMA</sequence>
<name>A0A285T7L5_9PROT</name>
<reference evidence="1 2" key="1">
    <citation type="submission" date="2017-08" db="EMBL/GenBank/DDBJ databases">
        <authorList>
            <person name="de Groot N.N."/>
        </authorList>
    </citation>
    <scope>NUCLEOTIDE SEQUENCE [LARGE SCALE GENOMIC DNA]</scope>
    <source>
        <strain evidence="1 2">USBA 78</strain>
    </source>
</reference>